<dbReference type="PANTHER" id="PTHR28547">
    <property type="entry name" value="PROTEIN MMS22-LIKE"/>
    <property type="match status" value="1"/>
</dbReference>
<dbReference type="Pfam" id="PF14910">
    <property type="entry name" value="MMS22L_N"/>
    <property type="match status" value="1"/>
</dbReference>
<evidence type="ECO:0000256" key="9">
    <source>
        <dbReference type="ARBA" id="ARBA00023242"/>
    </source>
</evidence>
<sequence length="1001" mass="114809">MSSICLFETCSKNPEELTRHFHYIYTGLTPPELETNTYLLIGLQQYHKIYLLEDITDIISSIRSRWHCIQGVVLNDNIVTIDVLSQREFINEAFKAIIYSLLLCDNGNRDKYVERIIKDLKILFNSIVPVSKLSQPILGKITSSTGGLNCPFYQYLHSFLEMLYYITLLHYLCGVTVENTEVFLESVIKNLSVIVKSTFNRTNYLTTINMCECVKLFTLTVQLIAEKMDVTGSIFWRVFNKVLETEPPLFALYFLKQVSLIQCYNSKFEDIGYKSDRIKPNYTFLEFKIKELLLDTDCDTLACGLNIIEPLLCRLWLKEGKIEIFQIIWDFYSKRLNISNKSSCNISPVHLVEILDSILYAPKDCKEDFEIFLGLLVYHLNEYPVQWTKMRGRIYSQLGPNKVKDLSEIGIRHVALLYLALSSISFEELEKKMLAFLENLPPEKKFSLVVWNIHCAIILKYVRDGRSIEKISPTMVSMLQEASNNQKTFHLIKEFLKNMEAIIQNSSNMNLGQNFLIGSWLGKYQSVCYLADLNKSLDVVLSMLEKCGDADCWPLYENNFKEHVYDNLKQLSTTHNPPGIIGKIAAKVALLNPSLTTDSFNFFSTETVPPKICSNFLEIILDSYPDHFILTPLQENQIVQSWARICFLSAVPQIELSKRVLKLDVFPAEMKCHLNNAQDPMEAFINYLGSHSKQSYEQTSELLTLCGFALNNLDKLLAQYVQKPESEDITLNIYRYASLTFLNCSNLIYNRNKPVTILTKLVEVLLLPMDFMTGKKIPHPFVLNGIKHTWTVFFKAFINISSNNDPYIDRLLKDMVVKYMPYFATSDSPIVNSLKEPDCATVILEKLYLAYFKPSTKESDANVIKALKIIADLINNNDLSLLRVMVKKVLPGLFEVVIFHSQRSVALGVIKNLTSSPLFLHVREVFKQAILAISDKNVGLNTINYFQLVTTLAKFAPGEVKEIIESIKIQVVNVERLRGVGFDKTLRTHLERLENVLKNNT</sequence>
<reference evidence="14" key="1">
    <citation type="submission" date="2025-08" db="UniProtKB">
        <authorList>
            <consortium name="RefSeq"/>
        </authorList>
    </citation>
    <scope>IDENTIFICATION</scope>
    <source>
        <tissue evidence="14">Gonads</tissue>
    </source>
</reference>
<keyword evidence="8" id="KW-0234">DNA repair</keyword>
<comment type="similarity">
    <text evidence="3">Belongs to the MMS22 family. MMS22L subfamily.</text>
</comment>
<protein>
    <recommendedName>
        <fullName evidence="4">Protein MMS22-like</fullName>
    </recommendedName>
    <alternativeName>
        <fullName evidence="10">Methyl methanesulfonate-sensitivity protein 22-like</fullName>
    </alternativeName>
</protein>
<dbReference type="InterPro" id="IPR029425">
    <property type="entry name" value="MMS22L_N"/>
</dbReference>
<evidence type="ECO:0000256" key="2">
    <source>
        <dbReference type="ARBA" id="ARBA00004286"/>
    </source>
</evidence>
<comment type="subcellular location">
    <subcellularLocation>
        <location evidence="2">Chromosome</location>
    </subcellularLocation>
    <subcellularLocation>
        <location evidence="1">Nucleus</location>
    </subcellularLocation>
</comment>
<evidence type="ECO:0000259" key="11">
    <source>
        <dbReference type="Pfam" id="PF14910"/>
    </source>
</evidence>
<evidence type="ECO:0000256" key="8">
    <source>
        <dbReference type="ARBA" id="ARBA00023204"/>
    </source>
</evidence>
<dbReference type="InterPro" id="IPR029424">
    <property type="entry name" value="MMS22L_C"/>
</dbReference>
<dbReference type="AlphaFoldDB" id="A0A6J2YFN3"/>
<keyword evidence="7" id="KW-0156">Chromatin regulator</keyword>
<feature type="domain" description="MMS22-like C-terminal" evidence="12">
    <location>
        <begin position="656"/>
        <end position="997"/>
    </location>
</feature>
<evidence type="ECO:0000256" key="6">
    <source>
        <dbReference type="ARBA" id="ARBA00022763"/>
    </source>
</evidence>
<dbReference type="Pfam" id="PF14911">
    <property type="entry name" value="MMS22L_C"/>
    <property type="match status" value="1"/>
</dbReference>
<dbReference type="KEGG" id="soy:115886604"/>
<dbReference type="FunCoup" id="A0A6J2YFN3">
    <property type="interactions" value="49"/>
</dbReference>
<proteinExistence type="inferred from homology"/>
<evidence type="ECO:0000259" key="12">
    <source>
        <dbReference type="Pfam" id="PF14911"/>
    </source>
</evidence>
<dbReference type="InterPro" id="IPR042320">
    <property type="entry name" value="MMS22-like"/>
</dbReference>
<dbReference type="Proteomes" id="UP000504635">
    <property type="component" value="Unplaced"/>
</dbReference>
<evidence type="ECO:0000256" key="3">
    <source>
        <dbReference type="ARBA" id="ARBA00006585"/>
    </source>
</evidence>
<gene>
    <name evidence="14" type="primary">LOC115886604</name>
</gene>
<name>A0A6J2YFN3_SITOR</name>
<dbReference type="GeneID" id="115886604"/>
<evidence type="ECO:0000256" key="10">
    <source>
        <dbReference type="ARBA" id="ARBA00033326"/>
    </source>
</evidence>
<evidence type="ECO:0000256" key="7">
    <source>
        <dbReference type="ARBA" id="ARBA00022853"/>
    </source>
</evidence>
<keyword evidence="6" id="KW-0227">DNA damage</keyword>
<dbReference type="RefSeq" id="XP_030761700.1">
    <property type="nucleotide sequence ID" value="XM_030905840.1"/>
</dbReference>
<evidence type="ECO:0000256" key="5">
    <source>
        <dbReference type="ARBA" id="ARBA00022454"/>
    </source>
</evidence>
<dbReference type="PANTHER" id="PTHR28547:SF1">
    <property type="entry name" value="PROTEIN MMS22-LIKE"/>
    <property type="match status" value="1"/>
</dbReference>
<dbReference type="GO" id="GO:0043596">
    <property type="term" value="C:nuclear replication fork"/>
    <property type="evidence" value="ECO:0007669"/>
    <property type="project" value="TreeGrafter"/>
</dbReference>
<dbReference type="OrthoDB" id="8193282at2759"/>
<feature type="domain" description="Protein MMS22-like N-terminal" evidence="11">
    <location>
        <begin position="312"/>
        <end position="544"/>
    </location>
</feature>
<organism evidence="13 14">
    <name type="scientific">Sitophilus oryzae</name>
    <name type="common">Rice weevil</name>
    <name type="synonym">Curculio oryzae</name>
    <dbReference type="NCBI Taxonomy" id="7048"/>
    <lineage>
        <taxon>Eukaryota</taxon>
        <taxon>Metazoa</taxon>
        <taxon>Ecdysozoa</taxon>
        <taxon>Arthropoda</taxon>
        <taxon>Hexapoda</taxon>
        <taxon>Insecta</taxon>
        <taxon>Pterygota</taxon>
        <taxon>Neoptera</taxon>
        <taxon>Endopterygota</taxon>
        <taxon>Coleoptera</taxon>
        <taxon>Polyphaga</taxon>
        <taxon>Cucujiformia</taxon>
        <taxon>Curculionidae</taxon>
        <taxon>Dryophthorinae</taxon>
        <taxon>Sitophilus</taxon>
    </lineage>
</organism>
<evidence type="ECO:0000256" key="1">
    <source>
        <dbReference type="ARBA" id="ARBA00004123"/>
    </source>
</evidence>
<dbReference type="GO" id="GO:0031297">
    <property type="term" value="P:replication fork processing"/>
    <property type="evidence" value="ECO:0007669"/>
    <property type="project" value="InterPro"/>
</dbReference>
<keyword evidence="9" id="KW-0539">Nucleus</keyword>
<evidence type="ECO:0000313" key="13">
    <source>
        <dbReference type="Proteomes" id="UP000504635"/>
    </source>
</evidence>
<keyword evidence="13" id="KW-1185">Reference proteome</keyword>
<dbReference type="GO" id="GO:0006325">
    <property type="term" value="P:chromatin organization"/>
    <property type="evidence" value="ECO:0007669"/>
    <property type="project" value="UniProtKB-KW"/>
</dbReference>
<evidence type="ECO:0000256" key="4">
    <source>
        <dbReference type="ARBA" id="ARBA00021061"/>
    </source>
</evidence>
<accession>A0A6J2YFN3</accession>
<keyword evidence="5" id="KW-0158">Chromosome</keyword>
<dbReference type="GO" id="GO:0000724">
    <property type="term" value="P:double-strand break repair via homologous recombination"/>
    <property type="evidence" value="ECO:0007669"/>
    <property type="project" value="InterPro"/>
</dbReference>
<dbReference type="InParanoid" id="A0A6J2YFN3"/>
<evidence type="ECO:0000313" key="14">
    <source>
        <dbReference type="RefSeq" id="XP_030761700.1"/>
    </source>
</evidence>